<dbReference type="Proteomes" id="UP000622604">
    <property type="component" value="Unassembled WGS sequence"/>
</dbReference>
<organism evidence="1 2">
    <name type="scientific">Paraglaciecola chathamensis</name>
    <dbReference type="NCBI Taxonomy" id="368405"/>
    <lineage>
        <taxon>Bacteria</taxon>
        <taxon>Pseudomonadati</taxon>
        <taxon>Pseudomonadota</taxon>
        <taxon>Gammaproteobacteria</taxon>
        <taxon>Alteromonadales</taxon>
        <taxon>Alteromonadaceae</taxon>
        <taxon>Paraglaciecola</taxon>
    </lineage>
</organism>
<evidence type="ECO:0000313" key="2">
    <source>
        <dbReference type="Proteomes" id="UP000622604"/>
    </source>
</evidence>
<reference evidence="1" key="2">
    <citation type="submission" date="2020-09" db="EMBL/GenBank/DDBJ databases">
        <authorList>
            <person name="Sun Q."/>
            <person name="Kim S."/>
        </authorList>
    </citation>
    <scope>NUCLEOTIDE SEQUENCE</scope>
    <source>
        <strain evidence="1">KCTC 32337</strain>
    </source>
</reference>
<proteinExistence type="predicted"/>
<comment type="caution">
    <text evidence="1">The sequence shown here is derived from an EMBL/GenBank/DDBJ whole genome shotgun (WGS) entry which is preliminary data.</text>
</comment>
<gene>
    <name evidence="1" type="ORF">GCM10011274_05240</name>
</gene>
<name>A0A8H9LV24_9ALTE</name>
<protein>
    <submittedName>
        <fullName evidence="1">Uncharacterized protein</fullName>
    </submittedName>
</protein>
<dbReference type="AlphaFoldDB" id="A0A8H9LV24"/>
<dbReference type="EMBL" id="BMZC01000001">
    <property type="protein sequence ID" value="GGZ50091.1"/>
    <property type="molecule type" value="Genomic_DNA"/>
</dbReference>
<reference evidence="1" key="1">
    <citation type="journal article" date="2014" name="Int. J. Syst. Evol. Microbiol.">
        <title>Complete genome sequence of Corynebacterium casei LMG S-19264T (=DSM 44701T), isolated from a smear-ripened cheese.</title>
        <authorList>
            <consortium name="US DOE Joint Genome Institute (JGI-PGF)"/>
            <person name="Walter F."/>
            <person name="Albersmeier A."/>
            <person name="Kalinowski J."/>
            <person name="Ruckert C."/>
        </authorList>
    </citation>
    <scope>NUCLEOTIDE SEQUENCE</scope>
    <source>
        <strain evidence="1">KCTC 32337</strain>
    </source>
</reference>
<sequence>MAVTAAAIAVYFVNNFIVRAPIYVCVLVNLCLQPDHSQVVLKSFIEIVNKMYTMKNNKSTNVI</sequence>
<accession>A0A8H9LV24</accession>
<evidence type="ECO:0000313" key="1">
    <source>
        <dbReference type="EMBL" id="GGZ50091.1"/>
    </source>
</evidence>